<accession>A0ABV7UP80</accession>
<evidence type="ECO:0000313" key="2">
    <source>
        <dbReference type="Proteomes" id="UP001595704"/>
    </source>
</evidence>
<name>A0ABV7UP80_9HYPH</name>
<dbReference type="EMBL" id="JBHRYC010000142">
    <property type="protein sequence ID" value="MFC3640254.1"/>
    <property type="molecule type" value="Genomic_DNA"/>
</dbReference>
<keyword evidence="2" id="KW-1185">Reference proteome</keyword>
<protein>
    <submittedName>
        <fullName evidence="1">Uncharacterized protein</fullName>
    </submittedName>
</protein>
<sequence>MISDYVTIHLFDHVRRTFHLTDGDREDVEFRTVRIIFNDRMTPAENRPAIGFPRFGMFYRTICCGMFGTDSLLPALNLPRAVAYLSNEVPVFRTKRGNPCPQNLIMESVWMIPVDQRQDFDRSLFNARSKMRGRYAIDTLGFGYPVTLDDLRNELRCSGGIAVKDFVGLDRGAVFVVYG</sequence>
<reference evidence="2" key="1">
    <citation type="journal article" date="2019" name="Int. J. Syst. Evol. Microbiol.">
        <title>The Global Catalogue of Microorganisms (GCM) 10K type strain sequencing project: providing services to taxonomists for standard genome sequencing and annotation.</title>
        <authorList>
            <consortium name="The Broad Institute Genomics Platform"/>
            <consortium name="The Broad Institute Genome Sequencing Center for Infectious Disease"/>
            <person name="Wu L."/>
            <person name="Ma J."/>
        </authorList>
    </citation>
    <scope>NUCLEOTIDE SEQUENCE [LARGE SCALE GENOMIC DNA]</scope>
    <source>
        <strain evidence="2">KCTC 42282</strain>
    </source>
</reference>
<organism evidence="1 2">
    <name type="scientific">Camelimonas fluminis</name>
    <dbReference type="NCBI Taxonomy" id="1576911"/>
    <lineage>
        <taxon>Bacteria</taxon>
        <taxon>Pseudomonadati</taxon>
        <taxon>Pseudomonadota</taxon>
        <taxon>Alphaproteobacteria</taxon>
        <taxon>Hyphomicrobiales</taxon>
        <taxon>Chelatococcaceae</taxon>
        <taxon>Camelimonas</taxon>
    </lineage>
</organism>
<gene>
    <name evidence="1" type="ORF">ACFONL_23270</name>
</gene>
<comment type="caution">
    <text evidence="1">The sequence shown here is derived from an EMBL/GenBank/DDBJ whole genome shotgun (WGS) entry which is preliminary data.</text>
</comment>
<evidence type="ECO:0000313" key="1">
    <source>
        <dbReference type="EMBL" id="MFC3640254.1"/>
    </source>
</evidence>
<proteinExistence type="predicted"/>
<dbReference type="RefSeq" id="WP_191321555.1">
    <property type="nucleotide sequence ID" value="NZ_BNCG01000127.1"/>
</dbReference>
<dbReference type="Proteomes" id="UP001595704">
    <property type="component" value="Unassembled WGS sequence"/>
</dbReference>